<protein>
    <recommendedName>
        <fullName evidence="3">DUF3822 domain-containing protein</fullName>
    </recommendedName>
</protein>
<reference evidence="1 2" key="1">
    <citation type="submission" date="2011-08" db="EMBL/GenBank/DDBJ databases">
        <title>The Genome Sequence of Alistipes indistinctus YIT 12060.</title>
        <authorList>
            <consortium name="The Broad Institute Genome Sequencing Platform"/>
            <person name="Earl A."/>
            <person name="Ward D."/>
            <person name="Feldgarden M."/>
            <person name="Gevers D."/>
            <person name="Morotomi M."/>
            <person name="Young S.K."/>
            <person name="Zeng Q."/>
            <person name="Gargeya S."/>
            <person name="Fitzgerald M."/>
            <person name="Haas B."/>
            <person name="Abouelleil A."/>
            <person name="Alvarado L."/>
            <person name="Arachchi H.M."/>
            <person name="Berlin A."/>
            <person name="Brown A."/>
            <person name="Chapman S.B."/>
            <person name="Chen Z."/>
            <person name="Dunbar C."/>
            <person name="Freedman E."/>
            <person name="Gearin G."/>
            <person name="Gellesch M."/>
            <person name="Goldberg J."/>
            <person name="Griggs A."/>
            <person name="Gujja S."/>
            <person name="Heiman D."/>
            <person name="Howarth C."/>
            <person name="Larson L."/>
            <person name="Lui A."/>
            <person name="MacDonald P.J.P."/>
            <person name="Montmayeur A."/>
            <person name="Murphy C."/>
            <person name="Neiman D."/>
            <person name="Pearson M."/>
            <person name="Priest M."/>
            <person name="Roberts A."/>
            <person name="Saif S."/>
            <person name="Shea T."/>
            <person name="Shenoy N."/>
            <person name="Sisk P."/>
            <person name="Stolte C."/>
            <person name="Sykes S."/>
            <person name="Wortman J."/>
            <person name="Nusbaum C."/>
            <person name="Birren B."/>
        </authorList>
    </citation>
    <scope>NUCLEOTIDE SEQUENCE [LARGE SCALE GENOMIC DNA]</scope>
    <source>
        <strain evidence="1 2">YIT 12060</strain>
    </source>
</reference>
<evidence type="ECO:0000313" key="2">
    <source>
        <dbReference type="Proteomes" id="UP000006008"/>
    </source>
</evidence>
<proteinExistence type="predicted"/>
<dbReference type="GeneID" id="92814981"/>
<gene>
    <name evidence="1" type="ORF">HMPREF9450_01995</name>
</gene>
<dbReference type="AlphaFoldDB" id="G5H8Q9"/>
<sequence>MSFEAQNITPEQATVRSLALQISGQDLQFCILTDKGPIRSARYGLDSNLPLSATVSQLIRDEEVLRLPYKKICLIPVTEKVCLVPAELTTPEGGQAYMQAHGIPVGQDDQIIRTDPVQGIAAYIVLPQPVWQELQALYGQRMQVLHPLQIAARKTHQGPTVEINFAGDWANITVKDVRLQYCEVLPCTEAAELLFYLQQLNKQYDLQDYDLLITGEGIEQIRKILKGYYRKTLVDKELRSSLPKALRNEEINHNNLIYCFDADR</sequence>
<keyword evidence="2" id="KW-1185">Reference proteome</keyword>
<evidence type="ECO:0000313" key="1">
    <source>
        <dbReference type="EMBL" id="EHB91946.1"/>
    </source>
</evidence>
<dbReference type="EMBL" id="ADLD01000013">
    <property type="protein sequence ID" value="EHB91946.1"/>
    <property type="molecule type" value="Genomic_DNA"/>
</dbReference>
<evidence type="ECO:0008006" key="3">
    <source>
        <dbReference type="Google" id="ProtNLM"/>
    </source>
</evidence>
<organism evidence="1 2">
    <name type="scientific">Alistipes indistinctus YIT 12060</name>
    <dbReference type="NCBI Taxonomy" id="742725"/>
    <lineage>
        <taxon>Bacteria</taxon>
        <taxon>Pseudomonadati</taxon>
        <taxon>Bacteroidota</taxon>
        <taxon>Bacteroidia</taxon>
        <taxon>Bacteroidales</taxon>
        <taxon>Rikenellaceae</taxon>
        <taxon>Alistipes</taxon>
    </lineage>
</organism>
<dbReference type="Gene3D" id="3.30.420.250">
    <property type="match status" value="1"/>
</dbReference>
<dbReference type="InterPro" id="IPR024213">
    <property type="entry name" value="DUF3822"/>
</dbReference>
<dbReference type="HOGENOM" id="CLU_1052262_0_0_10"/>
<dbReference type="Proteomes" id="UP000006008">
    <property type="component" value="Unassembled WGS sequence"/>
</dbReference>
<dbReference type="STRING" id="742725.HMPREF9450_01995"/>
<dbReference type="RefSeq" id="WP_009134801.1">
    <property type="nucleotide sequence ID" value="NZ_CP102250.1"/>
</dbReference>
<name>G5H8Q9_9BACT</name>
<dbReference type="Pfam" id="PF12864">
    <property type="entry name" value="DUF3822"/>
    <property type="match status" value="1"/>
</dbReference>
<dbReference type="PATRIC" id="fig|742725.3.peg.2090"/>
<dbReference type="CDD" id="cd24013">
    <property type="entry name" value="ASKHA_ATPase_BT3980-like"/>
    <property type="match status" value="1"/>
</dbReference>
<comment type="caution">
    <text evidence="1">The sequence shown here is derived from an EMBL/GenBank/DDBJ whole genome shotgun (WGS) entry which is preliminary data.</text>
</comment>
<accession>G5H8Q9</accession>